<dbReference type="EMBL" id="AP024483">
    <property type="protein sequence ID" value="BCS83658.1"/>
    <property type="molecule type" value="Genomic_DNA"/>
</dbReference>
<dbReference type="SUPFAM" id="SSF48403">
    <property type="entry name" value="Ankyrin repeat"/>
    <property type="match status" value="1"/>
</dbReference>
<sequence length="378" mass="45739">MNYFKFRYCILGNKHKFEKYIKKSKLFIDDKTSIEIKLDNDSILIDIDDFHKFIKFVIENKLACYGSGDEHGCYRYTYFYEYLDFIFKNNMIDHIKSPIIKKYLEFTKKYDNNFHLDYKYSDIIDKACKYSTLNTIKITMKLTNTRHFGKLFDIVLKRDDHGALEIFKYLVDLYCERLVNYFEYTIKECDYYKINYNTVLHIIANTDNLQAYNYYVENIYDTINSIDVTKIKPRRLNIYNKFLQSHDYSQKIKNNLLLECISRENLTIAEQLLKDGADINKFNKNRINNLFEDGKAESVDFIIDKDVLDGDQINDRFRTSYRYGWRVAEVLVSNGAPLFFRARKNKEDYELYIDKLMKKTKKFIDREFYYYLKELKKR</sequence>
<evidence type="ECO:0000313" key="1">
    <source>
        <dbReference type="EMBL" id="BCS83658.1"/>
    </source>
</evidence>
<evidence type="ECO:0000313" key="2">
    <source>
        <dbReference type="Proteomes" id="UP001321479"/>
    </source>
</evidence>
<keyword evidence="2" id="KW-1185">Reference proteome</keyword>
<evidence type="ECO:0008006" key="3">
    <source>
        <dbReference type="Google" id="ProtNLM"/>
    </source>
</evidence>
<dbReference type="InterPro" id="IPR036770">
    <property type="entry name" value="Ankyrin_rpt-contain_sf"/>
</dbReference>
<dbReference type="Gene3D" id="1.25.40.20">
    <property type="entry name" value="Ankyrin repeat-containing domain"/>
    <property type="match status" value="1"/>
</dbReference>
<dbReference type="RefSeq" id="YP_010842266.1">
    <property type="nucleotide sequence ID" value="NC_079139.1"/>
</dbReference>
<organism evidence="1 2">
    <name type="scientific">Cotonvirus japonicus</name>
    <dbReference type="NCBI Taxonomy" id="2811091"/>
    <lineage>
        <taxon>Viruses</taxon>
        <taxon>Varidnaviria</taxon>
        <taxon>Bamfordvirae</taxon>
        <taxon>Nucleocytoviricota</taxon>
        <taxon>Megaviricetes</taxon>
        <taxon>Imitervirales</taxon>
        <taxon>Mimiviridae</taxon>
        <taxon>Megamimivirinae</taxon>
        <taxon>Cotonvirus</taxon>
        <taxon>Cotonvirus japonicum</taxon>
    </lineage>
</organism>
<accession>A0ABM7NU00</accession>
<protein>
    <recommendedName>
        <fullName evidence="3">Ankyrin repeat protein</fullName>
    </recommendedName>
</protein>
<dbReference type="GeneID" id="80558863"/>
<proteinExistence type="predicted"/>
<dbReference type="Proteomes" id="UP001321479">
    <property type="component" value="Segment"/>
</dbReference>
<reference evidence="1 2" key="1">
    <citation type="submission" date="2021-02" db="EMBL/GenBank/DDBJ databases">
        <title>Cotonvirus japonicus, which uses Golgi apparatus of host cells for its virion factory, phylogenetically links tailed tupanvirus and icosahedral mimivirus.</title>
        <authorList>
            <person name="Takahashi H."/>
            <person name="Fukaya S."/>
            <person name="Song C."/>
            <person name="Murata K."/>
            <person name="Takemura M."/>
        </authorList>
    </citation>
    <scope>NUCLEOTIDE SEQUENCE [LARGE SCALE GENOMIC DNA]</scope>
</reference>
<name>A0ABM7NU00_9VIRU</name>